<dbReference type="Pfam" id="PF13927">
    <property type="entry name" value="Ig_3"/>
    <property type="match status" value="2"/>
</dbReference>
<feature type="domain" description="Ig-like" evidence="22">
    <location>
        <begin position="1878"/>
        <end position="1945"/>
    </location>
</feature>
<keyword evidence="18" id="KW-0812">Transmembrane</keyword>
<evidence type="ECO:0000259" key="19">
    <source>
        <dbReference type="PROSITE" id="PS50025"/>
    </source>
</evidence>
<dbReference type="SMART" id="SM00180">
    <property type="entry name" value="EGF_Lam"/>
    <property type="match status" value="9"/>
</dbReference>
<dbReference type="PROSITE" id="PS51115">
    <property type="entry name" value="LAMININ_IVA"/>
    <property type="match status" value="3"/>
</dbReference>
<feature type="disulfide bond" evidence="16">
    <location>
        <begin position="1474"/>
        <end position="1483"/>
    </location>
</feature>
<feature type="transmembrane region" description="Helical" evidence="18">
    <location>
        <begin position="7"/>
        <end position="25"/>
    </location>
</feature>
<dbReference type="FunFam" id="2.60.40.10:FF:000709">
    <property type="entry name" value="basement membrane-specific heparan sulfate proteoglycan core protein"/>
    <property type="match status" value="1"/>
</dbReference>
<dbReference type="FunFam" id="2.10.25.10:FF:000106">
    <property type="entry name" value="Heparan sulfate proteoglycan 2"/>
    <property type="match status" value="2"/>
</dbReference>
<evidence type="ECO:0000256" key="9">
    <source>
        <dbReference type="ARBA" id="ARBA00023054"/>
    </source>
</evidence>
<dbReference type="Pfam" id="PF00047">
    <property type="entry name" value="ig"/>
    <property type="match status" value="1"/>
</dbReference>
<accession>A0A673MWU2</accession>
<dbReference type="Ensembl" id="ENSSRHT00000100010.1">
    <property type="protein sequence ID" value="ENSSRHP00000097363.1"/>
    <property type="gene ID" value="ENSSRHG00000047471.1"/>
</dbReference>
<dbReference type="InterPro" id="IPR002049">
    <property type="entry name" value="LE_dom"/>
</dbReference>
<feature type="disulfide bond" evidence="15">
    <location>
        <begin position="226"/>
        <end position="241"/>
    </location>
</feature>
<dbReference type="Proteomes" id="UP000472270">
    <property type="component" value="Unassembled WGS sequence"/>
</dbReference>
<dbReference type="PROSITE" id="PS01209">
    <property type="entry name" value="LDLRA_1"/>
    <property type="match status" value="3"/>
</dbReference>
<feature type="domain" description="Ig-like" evidence="22">
    <location>
        <begin position="328"/>
        <end position="405"/>
    </location>
</feature>
<evidence type="ECO:0000313" key="25">
    <source>
        <dbReference type="Proteomes" id="UP000472270"/>
    </source>
</evidence>
<feature type="disulfide bond" evidence="16">
    <location>
        <begin position="1091"/>
        <end position="1100"/>
    </location>
</feature>
<dbReference type="GO" id="GO:0035239">
    <property type="term" value="P:tube morphogenesis"/>
    <property type="evidence" value="ECO:0007669"/>
    <property type="project" value="UniProtKB-ARBA"/>
</dbReference>
<dbReference type="Gene3D" id="4.10.400.10">
    <property type="entry name" value="Low-density Lipoprotein Receptor"/>
    <property type="match status" value="4"/>
</dbReference>
<evidence type="ECO:0000256" key="16">
    <source>
        <dbReference type="PROSITE-ProRule" id="PRU00460"/>
    </source>
</evidence>
<evidence type="ECO:0000256" key="12">
    <source>
        <dbReference type="ARBA" id="ARBA00023292"/>
    </source>
</evidence>
<dbReference type="SMART" id="SM00192">
    <property type="entry name" value="LDLa"/>
    <property type="match status" value="4"/>
</dbReference>
<dbReference type="Pfam" id="PF24973">
    <property type="entry name" value="EGF_LMN_ATRN"/>
    <property type="match status" value="3"/>
</dbReference>
<keyword evidence="8" id="KW-0130">Cell adhesion</keyword>
<dbReference type="CDD" id="cd00110">
    <property type="entry name" value="LamG"/>
    <property type="match status" value="1"/>
</dbReference>
<dbReference type="SMART" id="SM00281">
    <property type="entry name" value="LamB"/>
    <property type="match status" value="3"/>
</dbReference>
<dbReference type="FunFam" id="2.10.25.10:FF:000454">
    <property type="entry name" value="Laminin subunit alpha 1"/>
    <property type="match status" value="1"/>
</dbReference>
<keyword evidence="12 16" id="KW-0424">Laminin EGF-like domain</keyword>
<dbReference type="PROSITE" id="PS50027">
    <property type="entry name" value="EGF_LAM_2"/>
    <property type="match status" value="4"/>
</dbReference>
<dbReference type="InterPro" id="IPR003599">
    <property type="entry name" value="Ig_sub"/>
</dbReference>
<dbReference type="PROSITE" id="PS50025">
    <property type="entry name" value="LAM_G_DOMAIN"/>
    <property type="match status" value="1"/>
</dbReference>
<dbReference type="InterPro" id="IPR023415">
    <property type="entry name" value="LDLR_class-A_CS"/>
</dbReference>
<dbReference type="GO" id="GO:0005604">
    <property type="term" value="C:basement membrane"/>
    <property type="evidence" value="ECO:0007669"/>
    <property type="project" value="UniProtKB-SubCell"/>
</dbReference>
<dbReference type="Pfam" id="PF00053">
    <property type="entry name" value="EGF_laminin"/>
    <property type="match status" value="5"/>
</dbReference>
<dbReference type="InterPro" id="IPR000742">
    <property type="entry name" value="EGF"/>
</dbReference>
<dbReference type="PROSITE" id="PS50835">
    <property type="entry name" value="IG_LIKE"/>
    <property type="match status" value="6"/>
</dbReference>
<feature type="domain" description="Laminin IV type A" evidence="23">
    <location>
        <begin position="1240"/>
        <end position="1421"/>
    </location>
</feature>
<dbReference type="CDD" id="cd00112">
    <property type="entry name" value="LDLa"/>
    <property type="match status" value="4"/>
</dbReference>
<dbReference type="InterPro" id="IPR013151">
    <property type="entry name" value="Immunoglobulin_dom"/>
</dbReference>
<evidence type="ECO:0000256" key="7">
    <source>
        <dbReference type="ARBA" id="ARBA00022869"/>
    </source>
</evidence>
<evidence type="ECO:0000256" key="18">
    <source>
        <dbReference type="SAM" id="Phobius"/>
    </source>
</evidence>
<feature type="domain" description="Laminin EGF-like" evidence="21">
    <location>
        <begin position="679"/>
        <end position="728"/>
    </location>
</feature>
<feature type="disulfide bond" evidence="15">
    <location>
        <begin position="207"/>
        <end position="219"/>
    </location>
</feature>
<dbReference type="SUPFAM" id="SSF57424">
    <property type="entry name" value="LDL receptor-like module"/>
    <property type="match status" value="4"/>
</dbReference>
<sequence>VDHMQRCLWLSGSLLTAAALFLVYYRALVNFTNSFQYGPELDDIYSPAFIEISSAVFDTLESDYNRIPGQQTVNVVLIKKIGKDVFVELDVGSDNNSNETQIRDVLFSVVKEGTIASYDTSVIGFQFRRLGEVIPSARECLSDEFRCQDGLACIPVEYVCDKRPDCSDLSDEMNCALIISFIFKGVPVRPTPSTPPKTRPPPGPGPCRADQAACQNGQCISRDYVCDGETDCSDGSDEFNCGTPSPCEPNEFKCQNGRCALKLWRCDGDNDCQDNSDEMNCPTKRPGDTCAPEQFVCLSDRTCIPASYQCDEEPDCADRSDEYDCAPPTVTVPPEESITAARGDTVTFTCSAIGVPVPIITWRLNWGHLPTNSRITMSNENGRGTITIRDVKEGDQGAYTCEAINAKGLVFAIPDGVLTGNCRDGHFSVGGHCMPCFCFGITKNCQSTGRYRSQITLRFTEEDDFKGVNVSLPNHLSTPPHLSNTQMLINPESEEFQLVDLSRHFLDQDTYWSLPRQFLGNKVDSYGGYLKFKVSYSLQRDGSQPKEKPDVVLSGNGQKCIYRRGDPTLPDTINHREIKFTEENWQHSSGRAVTRDDLMMTLANLESIHIRTIYDNRMASVSLSDISMDTTSKEFTLQGNPRDVEECRCPAGYSGLSCESCSPGFERAPGPYLGICAGCNCNGHASACDPISGHCLSCQHNTEGPQCDKCKPGFFGDPSRGRYDDCKPCPCPYTETSRRFSDTCFLDHDNQATCDACRPGYTGRRCEKCAPGYDGNPIQPNGKCVPAASLISKCDNRGTINPISKPCYCKANVVGALCDECKNGAFNLAADNPEGCLQCFCMGVTKQCASSTWSRDQVRGGVNGQLFTLSNAANTRTISEGITQRASSEVVYRSFTSIPNDIYYWVLPQTFRGDKVTAYGGELQYRMHYEPQARSLVIDRRPDVVLQGSGIFLEHYSQNKPLPIVPATITVPFRESAWRRSDGQPCTREHLLMALADISIFMIRATYADNMAESSVSNIQMDIAVPHSTGNERALEVEECACPQGYTGPSCQDCDVGYTRTPGLYLGTCEKCDCHGHASGCDLATEECLNCLHNTVGSRCENCLPGFYGNPRTGDPQACRPCPCLGHFSSQPSSCYLDSDGQPTCECPAGYTGRRCERQNMFIDCYRCDQSGSEGCSATGICRCKMNVEGSTCSTCKQGTFYLSPANKDGCLSCFCMGVTQQCSSSRHYRDVVSTIFAPGNYQGFALVNRQRTNRIDSGFSIELSTDGTQLSYTNFNYLGQEPHYWQLPSAYQGDKVGAYGGKLKYTISYVPGPRGSPIEDADVQIIGNDITLVARQPWRRGHGARESQDFEIVFREEHWQRPDGMPATREHLMMVLADLDDILIRASYHTEMHSSSISGVRMDIAVPEYTGLAQALEVEQCQCPPGYHGLSCQDCAPGYTRTGGGLYLGHCELCECNGHTDSCHPETGICTNCQHNTKGELCEQCADGFFGDPTAGTPEDCQACACPGTDPDNQFSRTCESLGNGGYQCTACQPGYTGQYCERCAPGYVGNPQARIPCLAASLVVKVYPERVQVAQGIPVTLRCQVSGYPPHYFHWSREDGRPISSTAERRRQGTELHFPSVQPSDAGIYICTCRDQRSSNRSKAEIVVTSKEHYLIWLSFHGSYGSIETVKLHACTQWGLLSVAEVSTEGAQPVATVNPPVLTVKQGQRAEFRCTVTGNPTPAVEWIGGPGKRIGSKVVIRNGLLTIPSVDHLDDGEYICKALNTHGEHTARGVLHVQSTSQPHGLPHVQVSPPRVEIHEGETLRLYCRAVGSPTPALTWKKRGGSLPPQAHLERTDIGTLFVPNIRSSDAGTYLCVGTNTVGYNCNIPSIASVIEGETLDLNCIVPGTSPASWTKVNGSLPPTAQQQGGDLQINLAKESDAGTYKCVASNKVGKSEALARVSVRCDTPVSESVPTGGSEVEFECHAIGDPEPTVRWSKMGGSLPDHVEIRGNILRIDHVVESDSGQYRCTATNNVGSEYNQVVLNIQCEYIVISRTDFFCHWFLFVLCDTLKTSSSKSSTNSLPPKCRQDGHVLTVPGVTHSDAGTYACTAANKQGKVEAFTRLVVHGLYANESYIAYPPLTNIHYDLRIEMEFKPMDSDGLMFFSGGKKMKVEDFVTLSMVDGHVEFRYELGTGERSEPVSLGQWHRVVAERLNKDGSLKVDHAREITRSSPGKAQGLNIHTPMYLGGVPSMDILPKPANVSMLFDGCIGEVRMAFTLSVVYITPHSHVSILNCLVLAFIYCTFFAMCFCYIVHHCQLFPSKVHFTIKDIL</sequence>
<dbReference type="Pfam" id="PF07679">
    <property type="entry name" value="I-set"/>
    <property type="match status" value="3"/>
</dbReference>
<feature type="domain" description="Ig-like" evidence="22">
    <location>
        <begin position="1695"/>
        <end position="1778"/>
    </location>
</feature>
<evidence type="ECO:0000256" key="3">
    <source>
        <dbReference type="ARBA" id="ARBA00022530"/>
    </source>
</evidence>
<keyword evidence="25" id="KW-1185">Reference proteome</keyword>
<proteinExistence type="predicted"/>
<dbReference type="CDD" id="cd05743">
    <property type="entry name" value="Ig_Perlecan_like"/>
    <property type="match status" value="1"/>
</dbReference>
<evidence type="ECO:0000256" key="13">
    <source>
        <dbReference type="ARBA" id="ARBA00023319"/>
    </source>
</evidence>
<dbReference type="SMART" id="SM00409">
    <property type="entry name" value="IG"/>
    <property type="match status" value="7"/>
</dbReference>
<comment type="subcellular location">
    <subcellularLocation>
        <location evidence="1">Secreted</location>
        <location evidence="1">Extracellular space</location>
        <location evidence="1">Extracellular matrix</location>
        <location evidence="1">Basement membrane</location>
    </subcellularLocation>
</comment>
<keyword evidence="3" id="KW-0272">Extracellular matrix</keyword>
<feature type="domain" description="Laminin EGF-like" evidence="21">
    <location>
        <begin position="1505"/>
        <end position="1561"/>
    </location>
</feature>
<dbReference type="InterPro" id="IPR013098">
    <property type="entry name" value="Ig_I-set"/>
</dbReference>
<comment type="caution">
    <text evidence="14">Lacks conserved residue(s) required for the propagation of feature annotation.</text>
</comment>
<dbReference type="FunFam" id="2.60.40.10:FF:000700">
    <property type="entry name" value="Basement membrane-specific heparan sulfate proteoglycan core protein"/>
    <property type="match status" value="1"/>
</dbReference>
<dbReference type="FunFam" id="4.10.400.10:FF:000058">
    <property type="entry name" value="Basement membrane-specific heparan sulfate proteoglycan core protein"/>
    <property type="match status" value="1"/>
</dbReference>
<dbReference type="InterPro" id="IPR003598">
    <property type="entry name" value="Ig_sub2"/>
</dbReference>
<keyword evidence="7" id="KW-0084">Basement membrane</keyword>
<feature type="domain" description="EGF-like" evidence="20">
    <location>
        <begin position="1123"/>
        <end position="1157"/>
    </location>
</feature>
<feature type="domain" description="Laminin EGF-like" evidence="21">
    <location>
        <begin position="1072"/>
        <end position="1121"/>
    </location>
</feature>
<dbReference type="InterPro" id="IPR013320">
    <property type="entry name" value="ConA-like_dom_sf"/>
</dbReference>
<dbReference type="InterPro" id="IPR036179">
    <property type="entry name" value="Ig-like_dom_sf"/>
</dbReference>
<dbReference type="InterPro" id="IPR050440">
    <property type="entry name" value="Laminin/Netrin_ECM"/>
</dbReference>
<evidence type="ECO:0000256" key="5">
    <source>
        <dbReference type="ARBA" id="ARBA00022729"/>
    </source>
</evidence>
<evidence type="ECO:0000259" key="21">
    <source>
        <dbReference type="PROSITE" id="PS50027"/>
    </source>
</evidence>
<keyword evidence="5" id="KW-0732">Signal</keyword>
<evidence type="ECO:0000256" key="11">
    <source>
        <dbReference type="ARBA" id="ARBA00023180"/>
    </source>
</evidence>
<feature type="domain" description="Ig-like" evidence="22">
    <location>
        <begin position="1960"/>
        <end position="2028"/>
    </location>
</feature>
<dbReference type="CDD" id="cd00055">
    <property type="entry name" value="EGF_Lam"/>
    <property type="match status" value="7"/>
</dbReference>
<dbReference type="Pfam" id="PF00052">
    <property type="entry name" value="Laminin_B"/>
    <property type="match status" value="3"/>
</dbReference>
<feature type="domain" description="Laminin EGF-like" evidence="21">
    <location>
        <begin position="1455"/>
        <end position="1504"/>
    </location>
</feature>
<dbReference type="GO" id="GO:0009887">
    <property type="term" value="P:animal organ morphogenesis"/>
    <property type="evidence" value="ECO:0007669"/>
    <property type="project" value="TreeGrafter"/>
</dbReference>
<dbReference type="FunFam" id="2.10.25.10:FF:000065">
    <property type="entry name" value="Laminin subunit beta 1"/>
    <property type="match status" value="1"/>
</dbReference>
<dbReference type="PANTHER" id="PTHR10574:SF406">
    <property type="entry name" value="LAMININ SUBUNIT ALPHA 5"/>
    <property type="match status" value="1"/>
</dbReference>
<evidence type="ECO:0000256" key="17">
    <source>
        <dbReference type="SAM" id="MobiDB-lite"/>
    </source>
</evidence>
<dbReference type="FunFam" id="2.10.25.10:FF:000407">
    <property type="entry name" value="Laminin subunit alpha-3"/>
    <property type="match status" value="1"/>
</dbReference>
<dbReference type="PROSITE" id="PS01186">
    <property type="entry name" value="EGF_2"/>
    <property type="match status" value="1"/>
</dbReference>
<feature type="disulfide bond" evidence="16">
    <location>
        <begin position="698"/>
        <end position="707"/>
    </location>
</feature>
<keyword evidence="2" id="KW-0964">Secreted</keyword>
<feature type="transmembrane region" description="Helical" evidence="18">
    <location>
        <begin position="2274"/>
        <end position="2297"/>
    </location>
</feature>
<dbReference type="PROSITE" id="PS00022">
    <property type="entry name" value="EGF_1"/>
    <property type="match status" value="1"/>
</dbReference>
<feature type="domain" description="Laminin IV type A" evidence="23">
    <location>
        <begin position="862"/>
        <end position="1039"/>
    </location>
</feature>
<dbReference type="PRINTS" id="PR00261">
    <property type="entry name" value="LDLRECEPTOR"/>
</dbReference>
<evidence type="ECO:0000256" key="1">
    <source>
        <dbReference type="ARBA" id="ARBA00004302"/>
    </source>
</evidence>
<feature type="region of interest" description="Disordered" evidence="17">
    <location>
        <begin position="189"/>
        <end position="208"/>
    </location>
</feature>
<keyword evidence="9" id="KW-0175">Coiled coil</keyword>
<dbReference type="FunFam" id="2.10.25.10:FF:000033">
    <property type="entry name" value="Laminin subunit alpha 2"/>
    <property type="match status" value="1"/>
</dbReference>
<evidence type="ECO:0000256" key="14">
    <source>
        <dbReference type="PROSITE-ProRule" id="PRU00076"/>
    </source>
</evidence>
<dbReference type="Pfam" id="PF00054">
    <property type="entry name" value="Laminin_G_1"/>
    <property type="match status" value="1"/>
</dbReference>
<dbReference type="SUPFAM" id="SSF49899">
    <property type="entry name" value="Concanavalin A-like lectins/glucanases"/>
    <property type="match status" value="1"/>
</dbReference>
<dbReference type="FunFam" id="2.60.40.10:FF:000349">
    <property type="entry name" value="Basement membrane-specific heparan sulfate proteoglycan core protein"/>
    <property type="match status" value="1"/>
</dbReference>
<evidence type="ECO:0000259" key="20">
    <source>
        <dbReference type="PROSITE" id="PS50026"/>
    </source>
</evidence>
<dbReference type="PROSITE" id="PS50068">
    <property type="entry name" value="LDLRA_2"/>
    <property type="match status" value="4"/>
</dbReference>
<reference evidence="24" key="1">
    <citation type="submission" date="2025-08" db="UniProtKB">
        <authorList>
            <consortium name="Ensembl"/>
        </authorList>
    </citation>
    <scope>IDENTIFICATION</scope>
</reference>
<dbReference type="Gene3D" id="2.10.25.10">
    <property type="entry name" value="Laminin"/>
    <property type="match status" value="8"/>
</dbReference>
<feature type="disulfide bond" evidence="15">
    <location>
        <begin position="214"/>
        <end position="232"/>
    </location>
</feature>
<feature type="disulfide bond" evidence="16">
    <location>
        <begin position="1545"/>
        <end position="1559"/>
    </location>
</feature>
<evidence type="ECO:0000256" key="2">
    <source>
        <dbReference type="ARBA" id="ARBA00022525"/>
    </source>
</evidence>
<evidence type="ECO:0000256" key="10">
    <source>
        <dbReference type="ARBA" id="ARBA00023157"/>
    </source>
</evidence>
<dbReference type="FunFam" id="2.60.120.200:FF:000072">
    <property type="entry name" value="basement membrane-specific heparan sulfate proteoglycan core protein-like"/>
    <property type="match status" value="1"/>
</dbReference>
<feature type="domain" description="Ig-like" evidence="22">
    <location>
        <begin position="1558"/>
        <end position="1651"/>
    </location>
</feature>
<dbReference type="SMART" id="SM00408">
    <property type="entry name" value="IGc2"/>
    <property type="match status" value="7"/>
</dbReference>
<feature type="disulfide bond" evidence="15">
    <location>
        <begin position="266"/>
        <end position="281"/>
    </location>
</feature>
<keyword evidence="18" id="KW-0472">Membrane</keyword>
<dbReference type="SUPFAM" id="SSF57196">
    <property type="entry name" value="EGF/Laminin"/>
    <property type="match status" value="4"/>
</dbReference>
<dbReference type="GO" id="GO:0007411">
    <property type="term" value="P:axon guidance"/>
    <property type="evidence" value="ECO:0007669"/>
    <property type="project" value="TreeGrafter"/>
</dbReference>
<dbReference type="PROSITE" id="PS50026">
    <property type="entry name" value="EGF_3"/>
    <property type="match status" value="1"/>
</dbReference>
<dbReference type="InterPro" id="IPR036055">
    <property type="entry name" value="LDL_receptor-like_sf"/>
</dbReference>
<feature type="domain" description="Laminin IV type A" evidence="23">
    <location>
        <begin position="460"/>
        <end position="646"/>
    </location>
</feature>
<keyword evidence="18" id="KW-1133">Transmembrane helix</keyword>
<dbReference type="InterPro" id="IPR000034">
    <property type="entry name" value="Laminin_IV"/>
</dbReference>
<feature type="disulfide bond" evidence="14">
    <location>
        <begin position="1147"/>
        <end position="1156"/>
    </location>
</feature>
<keyword evidence="6" id="KW-0677">Repeat</keyword>
<evidence type="ECO:0000256" key="4">
    <source>
        <dbReference type="ARBA" id="ARBA00022536"/>
    </source>
</evidence>
<dbReference type="FunFam" id="4.10.400.10:FF:000088">
    <property type="entry name" value="Heparan sulfate proteoglycan 2"/>
    <property type="match status" value="1"/>
</dbReference>
<dbReference type="InterPro" id="IPR013783">
    <property type="entry name" value="Ig-like_fold"/>
</dbReference>
<dbReference type="SUPFAM" id="SSF48726">
    <property type="entry name" value="Immunoglobulin"/>
    <property type="match status" value="7"/>
</dbReference>
<dbReference type="Gene3D" id="2.60.120.200">
    <property type="match status" value="1"/>
</dbReference>
<dbReference type="InterPro" id="IPR002172">
    <property type="entry name" value="LDrepeatLR_classA_rpt"/>
</dbReference>
<dbReference type="SMART" id="SM00181">
    <property type="entry name" value="EGF"/>
    <property type="match status" value="6"/>
</dbReference>
<evidence type="ECO:0000259" key="23">
    <source>
        <dbReference type="PROSITE" id="PS51115"/>
    </source>
</evidence>
<dbReference type="InterPro" id="IPR007110">
    <property type="entry name" value="Ig-like_dom"/>
</dbReference>
<dbReference type="InterPro" id="IPR001791">
    <property type="entry name" value="Laminin_G"/>
</dbReference>
<dbReference type="InterPro" id="IPR056863">
    <property type="entry name" value="LMN_ATRN_NET-like_EGF"/>
</dbReference>
<keyword evidence="4 14" id="KW-0245">EGF-like domain</keyword>
<dbReference type="GO" id="GO:0072359">
    <property type="term" value="P:circulatory system development"/>
    <property type="evidence" value="ECO:0007669"/>
    <property type="project" value="UniProtKB-ARBA"/>
</dbReference>
<dbReference type="GO" id="GO:0005737">
    <property type="term" value="C:cytoplasm"/>
    <property type="evidence" value="ECO:0007669"/>
    <property type="project" value="UniProtKB-ARBA"/>
</dbReference>
<evidence type="ECO:0000256" key="8">
    <source>
        <dbReference type="ARBA" id="ARBA00022889"/>
    </source>
</evidence>
<feature type="compositionally biased region" description="Pro residues" evidence="17">
    <location>
        <begin position="189"/>
        <end position="205"/>
    </location>
</feature>
<name>A0A673MWU2_9TELE</name>
<feature type="disulfide bond" evidence="15">
    <location>
        <begin position="247"/>
        <end position="259"/>
    </location>
</feature>
<dbReference type="GO" id="GO:0048732">
    <property type="term" value="P:gland development"/>
    <property type="evidence" value="ECO:0007669"/>
    <property type="project" value="UniProtKB-ARBA"/>
</dbReference>
<gene>
    <name evidence="24" type="primary">LOC107716070</name>
</gene>
<feature type="domain" description="Ig-like" evidence="22">
    <location>
        <begin position="1789"/>
        <end position="1874"/>
    </location>
</feature>
<evidence type="ECO:0000256" key="15">
    <source>
        <dbReference type="PROSITE-ProRule" id="PRU00124"/>
    </source>
</evidence>
<protein>
    <submittedName>
        <fullName evidence="24">Basement membrane-specific heparan sulfate proteoglycan core protein-like</fullName>
    </submittedName>
</protein>
<dbReference type="PROSITE" id="PS01248">
    <property type="entry name" value="EGF_LAM_1"/>
    <property type="match status" value="6"/>
</dbReference>
<dbReference type="Pfam" id="PF00057">
    <property type="entry name" value="Ldl_recept_a"/>
    <property type="match status" value="4"/>
</dbReference>
<dbReference type="GO" id="GO:0005201">
    <property type="term" value="F:extracellular matrix structural constituent"/>
    <property type="evidence" value="ECO:0007669"/>
    <property type="project" value="TreeGrafter"/>
</dbReference>
<dbReference type="FunFam" id="2.60.40.10:FF:000644">
    <property type="entry name" value="Basement membrane-specific heparan sulfate proteoglycan core protein"/>
    <property type="match status" value="1"/>
</dbReference>
<dbReference type="GO" id="GO:0002009">
    <property type="term" value="P:morphogenesis of an epithelium"/>
    <property type="evidence" value="ECO:0007669"/>
    <property type="project" value="UniProtKB-ARBA"/>
</dbReference>
<feature type="domain" description="Laminin G" evidence="19">
    <location>
        <begin position="2108"/>
        <end position="2278"/>
    </location>
</feature>
<reference evidence="24" key="2">
    <citation type="submission" date="2025-09" db="UniProtKB">
        <authorList>
            <consortium name="Ensembl"/>
        </authorList>
    </citation>
    <scope>IDENTIFICATION</scope>
</reference>
<feature type="disulfide bond" evidence="15">
    <location>
        <begin position="310"/>
        <end position="325"/>
    </location>
</feature>
<evidence type="ECO:0000259" key="22">
    <source>
        <dbReference type="PROSITE" id="PS50835"/>
    </source>
</evidence>
<keyword evidence="13" id="KW-0393">Immunoglobulin domain</keyword>
<evidence type="ECO:0000313" key="24">
    <source>
        <dbReference type="Ensembl" id="ENSSRHP00000097363.1"/>
    </source>
</evidence>
<dbReference type="Gene3D" id="2.60.40.10">
    <property type="entry name" value="Immunoglobulins"/>
    <property type="match status" value="7"/>
</dbReference>
<feature type="disulfide bond" evidence="15">
    <location>
        <begin position="254"/>
        <end position="272"/>
    </location>
</feature>
<dbReference type="SMART" id="SM00282">
    <property type="entry name" value="LamG"/>
    <property type="match status" value="1"/>
</dbReference>
<evidence type="ECO:0000256" key="6">
    <source>
        <dbReference type="ARBA" id="ARBA00022737"/>
    </source>
</evidence>
<organism evidence="24 25">
    <name type="scientific">Sinocyclocheilus rhinocerous</name>
    <dbReference type="NCBI Taxonomy" id="307959"/>
    <lineage>
        <taxon>Eukaryota</taxon>
        <taxon>Metazoa</taxon>
        <taxon>Chordata</taxon>
        <taxon>Craniata</taxon>
        <taxon>Vertebrata</taxon>
        <taxon>Euteleostomi</taxon>
        <taxon>Actinopterygii</taxon>
        <taxon>Neopterygii</taxon>
        <taxon>Teleostei</taxon>
        <taxon>Ostariophysi</taxon>
        <taxon>Cypriniformes</taxon>
        <taxon>Cyprinidae</taxon>
        <taxon>Cyprininae</taxon>
        <taxon>Sinocyclocheilus</taxon>
    </lineage>
</organism>
<keyword evidence="10 14" id="KW-1015">Disulfide bond</keyword>
<dbReference type="GO" id="GO:0007155">
    <property type="term" value="P:cell adhesion"/>
    <property type="evidence" value="ECO:0007669"/>
    <property type="project" value="UniProtKB-KW"/>
</dbReference>
<feature type="disulfide bond" evidence="16">
    <location>
        <begin position="1533"/>
        <end position="1542"/>
    </location>
</feature>
<keyword evidence="11" id="KW-0325">Glycoprotein</keyword>
<feature type="disulfide bond" evidence="15">
    <location>
        <begin position="160"/>
        <end position="175"/>
    </location>
</feature>
<dbReference type="PANTHER" id="PTHR10574">
    <property type="entry name" value="NETRIN/LAMININ-RELATED"/>
    <property type="match status" value="1"/>
</dbReference>